<feature type="region of interest" description="Disordered" evidence="1">
    <location>
        <begin position="74"/>
        <end position="122"/>
    </location>
</feature>
<organism evidence="3 4">
    <name type="scientific">Panagrellus redivivus</name>
    <name type="common">Microworm</name>
    <dbReference type="NCBI Taxonomy" id="6233"/>
    <lineage>
        <taxon>Eukaryota</taxon>
        <taxon>Metazoa</taxon>
        <taxon>Ecdysozoa</taxon>
        <taxon>Nematoda</taxon>
        <taxon>Chromadorea</taxon>
        <taxon>Rhabditida</taxon>
        <taxon>Tylenchina</taxon>
        <taxon>Panagrolaimomorpha</taxon>
        <taxon>Panagrolaimoidea</taxon>
        <taxon>Panagrolaimidae</taxon>
        <taxon>Panagrellus</taxon>
    </lineage>
</organism>
<evidence type="ECO:0000256" key="1">
    <source>
        <dbReference type="SAM" id="MobiDB-lite"/>
    </source>
</evidence>
<protein>
    <submittedName>
        <fullName evidence="4">Uncharacterized protein</fullName>
    </submittedName>
</protein>
<accession>A0A7E4V159</accession>
<reference evidence="4" key="2">
    <citation type="submission" date="2020-10" db="UniProtKB">
        <authorList>
            <consortium name="WormBaseParasite"/>
        </authorList>
    </citation>
    <scope>IDENTIFICATION</scope>
</reference>
<feature type="signal peptide" evidence="2">
    <location>
        <begin position="1"/>
        <end position="18"/>
    </location>
</feature>
<name>A0A7E4V159_PANRE</name>
<feature type="chain" id="PRO_5028933702" evidence="2">
    <location>
        <begin position="19"/>
        <end position="122"/>
    </location>
</feature>
<keyword evidence="2" id="KW-0732">Signal</keyword>
<proteinExistence type="predicted"/>
<dbReference type="WBParaSite" id="Pan_g1532.t1">
    <property type="protein sequence ID" value="Pan_g1532.t1"/>
    <property type="gene ID" value="Pan_g1532"/>
</dbReference>
<keyword evidence="3" id="KW-1185">Reference proteome</keyword>
<evidence type="ECO:0000313" key="3">
    <source>
        <dbReference type="Proteomes" id="UP000492821"/>
    </source>
</evidence>
<evidence type="ECO:0000256" key="2">
    <source>
        <dbReference type="SAM" id="SignalP"/>
    </source>
</evidence>
<dbReference type="AlphaFoldDB" id="A0A7E4V159"/>
<evidence type="ECO:0000313" key="4">
    <source>
        <dbReference type="WBParaSite" id="Pan_g1532.t1"/>
    </source>
</evidence>
<reference evidence="3" key="1">
    <citation type="journal article" date="2013" name="Genetics">
        <title>The draft genome and transcriptome of Panagrellus redivivus are shaped by the harsh demands of a free-living lifestyle.</title>
        <authorList>
            <person name="Srinivasan J."/>
            <person name="Dillman A.R."/>
            <person name="Macchietto M.G."/>
            <person name="Heikkinen L."/>
            <person name="Lakso M."/>
            <person name="Fracchia K.M."/>
            <person name="Antoshechkin I."/>
            <person name="Mortazavi A."/>
            <person name="Wong G."/>
            <person name="Sternberg P.W."/>
        </authorList>
    </citation>
    <scope>NUCLEOTIDE SEQUENCE [LARGE SCALE GENOMIC DNA]</scope>
    <source>
        <strain evidence="3">MT8872</strain>
    </source>
</reference>
<dbReference type="Proteomes" id="UP000492821">
    <property type="component" value="Unassembled WGS sequence"/>
</dbReference>
<sequence length="122" mass="13672">MKLFATVLAMALLFEALANVLPPIAMEGNSVVEASTAAEISPRGRPMILRPRRRMKPSKAKTALPVIPETVENRMKRDNEYGPDPFATLRDVPHSEVNAMSNEELPIERFPKRSRNRVSEGF</sequence>